<dbReference type="OrthoDB" id="3262412at2759"/>
<dbReference type="AlphaFoldDB" id="A0A0C2WJ31"/>
<evidence type="ECO:0000313" key="5">
    <source>
        <dbReference type="Proteomes" id="UP000054097"/>
    </source>
</evidence>
<evidence type="ECO:0000313" key="3">
    <source>
        <dbReference type="EMBL" id="KIM23523.1"/>
    </source>
</evidence>
<reference evidence="5" key="2">
    <citation type="submission" date="2015-01" db="EMBL/GenBank/DDBJ databases">
        <title>Evolutionary Origins and Diversification of the Mycorrhizal Mutualists.</title>
        <authorList>
            <consortium name="DOE Joint Genome Institute"/>
            <consortium name="Mycorrhizal Genomics Consortium"/>
            <person name="Kohler A."/>
            <person name="Kuo A."/>
            <person name="Nagy L.G."/>
            <person name="Floudas D."/>
            <person name="Copeland A."/>
            <person name="Barry K.W."/>
            <person name="Cichocki N."/>
            <person name="Veneault-Fourrey C."/>
            <person name="LaButti K."/>
            <person name="Lindquist E.A."/>
            <person name="Lipzen A."/>
            <person name="Lundell T."/>
            <person name="Morin E."/>
            <person name="Murat C."/>
            <person name="Riley R."/>
            <person name="Ohm R."/>
            <person name="Sun H."/>
            <person name="Tunlid A."/>
            <person name="Henrissat B."/>
            <person name="Grigoriev I.V."/>
            <person name="Hibbett D.S."/>
            <person name="Martin F."/>
        </authorList>
    </citation>
    <scope>NUCLEOTIDE SEQUENCE [LARGE SCALE GENOMIC DNA]</scope>
    <source>
        <strain evidence="3 5">MAFF 305830</strain>
    </source>
</reference>
<reference evidence="4 5" key="1">
    <citation type="submission" date="2014-04" db="EMBL/GenBank/DDBJ databases">
        <authorList>
            <consortium name="DOE Joint Genome Institute"/>
            <person name="Kuo A."/>
            <person name="Zuccaro A."/>
            <person name="Kohler A."/>
            <person name="Nagy L.G."/>
            <person name="Floudas D."/>
            <person name="Copeland A."/>
            <person name="Barry K.W."/>
            <person name="Cichocki N."/>
            <person name="Veneault-Fourrey C."/>
            <person name="LaButti K."/>
            <person name="Lindquist E.A."/>
            <person name="Lipzen A."/>
            <person name="Lundell T."/>
            <person name="Morin E."/>
            <person name="Murat C."/>
            <person name="Sun H."/>
            <person name="Tunlid A."/>
            <person name="Henrissat B."/>
            <person name="Grigoriev I.V."/>
            <person name="Hibbett D.S."/>
            <person name="Martin F."/>
            <person name="Nordberg H.P."/>
            <person name="Cantor M.N."/>
            <person name="Hua S.X."/>
        </authorList>
    </citation>
    <scope>NUCLEOTIDE SEQUENCE [LARGE SCALE GENOMIC DNA]</scope>
    <source>
        <strain evidence="4 5">MAFF 305830</strain>
    </source>
</reference>
<protein>
    <recommendedName>
        <fullName evidence="2">MULE transposase domain-containing protein</fullName>
    </recommendedName>
</protein>
<evidence type="ECO:0000256" key="1">
    <source>
        <dbReference type="SAM" id="MobiDB-lite"/>
    </source>
</evidence>
<evidence type="ECO:0000313" key="4">
    <source>
        <dbReference type="EMBL" id="KIM26373.1"/>
    </source>
</evidence>
<dbReference type="STRING" id="933852.A0A0C2WJ31"/>
<feature type="compositionally biased region" description="Polar residues" evidence="1">
    <location>
        <begin position="713"/>
        <end position="722"/>
    </location>
</feature>
<reference evidence="4" key="3">
    <citation type="submission" date="2015-02" db="EMBL/GenBank/DDBJ databases">
        <title>Evolutionary Origins and Diversification of the Mycorrhizal Mutualists.</title>
        <authorList>
            <consortium name="DOE Joint Genome Institute"/>
            <consortium name="Mycorrhizal Genomics Consortium"/>
            <person name="Kohler A."/>
            <person name="Kuo A."/>
            <person name="Nagy L.G."/>
            <person name="Floudas D."/>
            <person name="Copeland A."/>
            <person name="Barry K.W."/>
            <person name="Cichocki N."/>
            <person name="Veneault-Fourrey C."/>
            <person name="LaButti K."/>
            <person name="Lindquist E.A."/>
            <person name="Lipzen A."/>
            <person name="Lundell T."/>
            <person name="Morin E."/>
            <person name="Murat C."/>
            <person name="Riley R."/>
            <person name="Ohm R."/>
            <person name="Sun H."/>
            <person name="Tunlid A."/>
            <person name="Henrissat B."/>
            <person name="Grigoriev I.V."/>
            <person name="Hibbett D.S."/>
            <person name="Martin F."/>
        </authorList>
    </citation>
    <scope>NUCLEOTIDE SEQUENCE</scope>
    <source>
        <strain evidence="4">MAFF 305830</strain>
    </source>
</reference>
<accession>A0A0C2WJ31</accession>
<dbReference type="Proteomes" id="UP000054097">
    <property type="component" value="Unassembled WGS sequence"/>
</dbReference>
<keyword evidence="5" id="KW-1185">Reference proteome</keyword>
<feature type="domain" description="MULE transposase" evidence="2">
    <location>
        <begin position="254"/>
        <end position="350"/>
    </location>
</feature>
<dbReference type="EMBL" id="KN824306">
    <property type="protein sequence ID" value="KIM26373.1"/>
    <property type="molecule type" value="Genomic_DNA"/>
</dbReference>
<sequence length="818" mass="94753">MSMNAERAFENQEALLEALKSEYKQGKGHIEFSGAYVTPDVAHIGGDKQTANELASAVWETTKRRWRSKDSRDTKQGIVTKWFCCQDSGHRDQPKKSQKEGIQNRDKMPMQLFDCQSVMRIRVKHLSGNERKIHVHLIHCATHPAYYDIDIPLDALEVIKNSLWSKPGDIAQNIRTTKPDWARIKTYQVRHTWKKLCQDKWRICDDQLESAKKLLERHESTVEMLCLDEIEGVVALGFGLRCVGERLEDVVEVGLDATYHTNAKDLELYVLMAEHDNTGIPVAYLLLSTATSIEQLKRKRAIASFLTVIRDKYNLKPRFVVTDKDLAEISAAREVWPESKHVLCQWHLKKAVSDRAKQSKLATTRYNAERASNAYTFIDPLFKPRVRADPRDNEGDVLVVDEPPVVMSVPHDLRPFGSQATGPNYISLRLPPRPPGDPKPSQKSILENDDDETESEDEDGSKVQRVFCPEHLRQPLVQMMEKHADAHPTIRGNHAPSPEGVREWAVRNAYFFCRENELPELWAYLWENWYRAGRWELWARAPNAEIPRLRTTMIVESHWRHLKHDWLHLWPKMRLDMLVYTMIMKVIPKYKNVVDLVLEPSGRARDRATWRAAFKAEWRELELRDTARPGKFPYKRYAPDPHKWICACEAYLTSRFLICKHLIQSCHPVSPWFFIQAERGRTAPFWVHPSLVPLTNASGKTTKPPDFLPTDWCPSSTQSSDDAGNHDDAQSRELGATYATKMERMASDLEGLASYVRYQIPFGERRAYDQFQKQCSKALDFYSDILERERINNSQHAQRPKTWENFHLMFIYTKPSNS</sequence>
<feature type="compositionally biased region" description="Acidic residues" evidence="1">
    <location>
        <begin position="447"/>
        <end position="459"/>
    </location>
</feature>
<dbReference type="Pfam" id="PF10551">
    <property type="entry name" value="MULE"/>
    <property type="match status" value="1"/>
</dbReference>
<dbReference type="InterPro" id="IPR018289">
    <property type="entry name" value="MULE_transposase_dom"/>
</dbReference>
<name>A0A0C2WJ31_SERVB</name>
<proteinExistence type="predicted"/>
<dbReference type="PANTHER" id="PTHR31569:SF4">
    <property type="entry name" value="SWIM-TYPE DOMAIN-CONTAINING PROTEIN"/>
    <property type="match status" value="1"/>
</dbReference>
<organism evidence="4 5">
    <name type="scientific">Serendipita vermifera MAFF 305830</name>
    <dbReference type="NCBI Taxonomy" id="933852"/>
    <lineage>
        <taxon>Eukaryota</taxon>
        <taxon>Fungi</taxon>
        <taxon>Dikarya</taxon>
        <taxon>Basidiomycota</taxon>
        <taxon>Agaricomycotina</taxon>
        <taxon>Agaricomycetes</taxon>
        <taxon>Sebacinales</taxon>
        <taxon>Serendipitaceae</taxon>
        <taxon>Serendipita</taxon>
    </lineage>
</organism>
<dbReference type="InterPro" id="IPR052579">
    <property type="entry name" value="Zinc_finger_SWIM"/>
</dbReference>
<gene>
    <name evidence="4" type="ORF">M408DRAFT_192144</name>
    <name evidence="3" type="ORF">M408DRAFT_263100</name>
</gene>
<dbReference type="EMBL" id="KN824336">
    <property type="protein sequence ID" value="KIM23523.1"/>
    <property type="molecule type" value="Genomic_DNA"/>
</dbReference>
<dbReference type="HOGENOM" id="CLU_016704_1_0_1"/>
<evidence type="ECO:0000259" key="2">
    <source>
        <dbReference type="Pfam" id="PF10551"/>
    </source>
</evidence>
<feature type="region of interest" description="Disordered" evidence="1">
    <location>
        <begin position="698"/>
        <end position="729"/>
    </location>
</feature>
<dbReference type="PANTHER" id="PTHR31569">
    <property type="entry name" value="SWIM-TYPE DOMAIN-CONTAINING PROTEIN"/>
    <property type="match status" value="1"/>
</dbReference>
<feature type="region of interest" description="Disordered" evidence="1">
    <location>
        <begin position="410"/>
        <end position="465"/>
    </location>
</feature>